<name>A0A0U1KWE6_9FIRM</name>
<comment type="subcellular location">
    <subcellularLocation>
        <location evidence="1">Cell inner membrane</location>
        <topology evidence="1">Single-pass membrane protein</topology>
        <orientation evidence="1">Periplasmic side</orientation>
    </subcellularLocation>
</comment>
<keyword evidence="8 11" id="KW-1133">Transmembrane helix</keyword>
<evidence type="ECO:0000256" key="2">
    <source>
        <dbReference type="ARBA" id="ARBA00006555"/>
    </source>
</evidence>
<dbReference type="SUPFAM" id="SSF74653">
    <property type="entry name" value="TolA/TonB C-terminal domain"/>
    <property type="match status" value="1"/>
</dbReference>
<evidence type="ECO:0000313" key="13">
    <source>
        <dbReference type="EMBL" id="CQR71758.1"/>
    </source>
</evidence>
<keyword evidence="5" id="KW-0997">Cell inner membrane</keyword>
<evidence type="ECO:0000256" key="3">
    <source>
        <dbReference type="ARBA" id="ARBA00022448"/>
    </source>
</evidence>
<dbReference type="PANTHER" id="PTHR33446:SF2">
    <property type="entry name" value="PROTEIN TONB"/>
    <property type="match status" value="1"/>
</dbReference>
<dbReference type="Pfam" id="PF03544">
    <property type="entry name" value="TonB_C"/>
    <property type="match status" value="1"/>
</dbReference>
<keyword evidence="3" id="KW-0813">Transport</keyword>
<accession>A0A0U1KWE6</accession>
<keyword evidence="7" id="KW-0653">Protein transport</keyword>
<feature type="domain" description="TonB C-terminal" evidence="12">
    <location>
        <begin position="159"/>
        <end position="251"/>
    </location>
</feature>
<evidence type="ECO:0000313" key="14">
    <source>
        <dbReference type="Proteomes" id="UP000049855"/>
    </source>
</evidence>
<feature type="transmembrane region" description="Helical" evidence="11">
    <location>
        <begin position="12"/>
        <end position="33"/>
    </location>
</feature>
<evidence type="ECO:0000256" key="1">
    <source>
        <dbReference type="ARBA" id="ARBA00004383"/>
    </source>
</evidence>
<feature type="compositionally biased region" description="Gly residues" evidence="10">
    <location>
        <begin position="130"/>
        <end position="161"/>
    </location>
</feature>
<dbReference type="InterPro" id="IPR051045">
    <property type="entry name" value="TonB-dependent_transducer"/>
</dbReference>
<feature type="region of interest" description="Disordered" evidence="10">
    <location>
        <begin position="58"/>
        <end position="168"/>
    </location>
</feature>
<keyword evidence="14" id="KW-1185">Reference proteome</keyword>
<dbReference type="GO" id="GO:0098797">
    <property type="term" value="C:plasma membrane protein complex"/>
    <property type="evidence" value="ECO:0007669"/>
    <property type="project" value="TreeGrafter"/>
</dbReference>
<keyword evidence="9 11" id="KW-0472">Membrane</keyword>
<dbReference type="Proteomes" id="UP000049855">
    <property type="component" value="Unassembled WGS sequence"/>
</dbReference>
<protein>
    <submittedName>
        <fullName evidence="13">Ferric siderophore transport system, periplasmic binding protein TonB</fullName>
    </submittedName>
</protein>
<proteinExistence type="inferred from homology"/>
<evidence type="ECO:0000256" key="4">
    <source>
        <dbReference type="ARBA" id="ARBA00022475"/>
    </source>
</evidence>
<dbReference type="GO" id="GO:0031992">
    <property type="term" value="F:energy transducer activity"/>
    <property type="evidence" value="ECO:0007669"/>
    <property type="project" value="TreeGrafter"/>
</dbReference>
<evidence type="ECO:0000259" key="12">
    <source>
        <dbReference type="PROSITE" id="PS52015"/>
    </source>
</evidence>
<gene>
    <name evidence="13" type="ORF">SpAn4DRAFT_3624</name>
</gene>
<dbReference type="PROSITE" id="PS52015">
    <property type="entry name" value="TONB_CTD"/>
    <property type="match status" value="1"/>
</dbReference>
<dbReference type="InterPro" id="IPR037682">
    <property type="entry name" value="TonB_C"/>
</dbReference>
<dbReference type="RefSeq" id="WP_021168838.1">
    <property type="nucleotide sequence ID" value="NZ_CTRP01000005.1"/>
</dbReference>
<evidence type="ECO:0000256" key="5">
    <source>
        <dbReference type="ARBA" id="ARBA00022519"/>
    </source>
</evidence>
<dbReference type="AlphaFoldDB" id="A0A0U1KWE6"/>
<organism evidence="13 14">
    <name type="scientific">Sporomusa ovata</name>
    <dbReference type="NCBI Taxonomy" id="2378"/>
    <lineage>
        <taxon>Bacteria</taxon>
        <taxon>Bacillati</taxon>
        <taxon>Bacillota</taxon>
        <taxon>Negativicutes</taxon>
        <taxon>Selenomonadales</taxon>
        <taxon>Sporomusaceae</taxon>
        <taxon>Sporomusa</taxon>
    </lineage>
</organism>
<evidence type="ECO:0000256" key="6">
    <source>
        <dbReference type="ARBA" id="ARBA00022692"/>
    </source>
</evidence>
<feature type="compositionally biased region" description="Low complexity" evidence="10">
    <location>
        <begin position="70"/>
        <end position="86"/>
    </location>
</feature>
<keyword evidence="6 11" id="KW-0812">Transmembrane</keyword>
<sequence length="251" mass="26157">MSFLNNSPFTKPFGISLFLHGALLGAIITLGLFEPDAPTVDIASIGVDIMPASILDTGKTEIDDTPAPEQSFTSAPTPSTSSQQEPVASKSEQATKRTDPLPAAIPGESGENSVVKKVSQGTGTVETAVPGGGNMDEGQGDIKGGGNMGEGQGDKQGGGESAGASCLYTPRPSYPQSAKKSNLEGVVLVRVLIDTDGSAVRVSVRESSGYESFDEAALMAVQKWRFSPAKRCGIPITSFFDVRVRFSLREA</sequence>
<dbReference type="GO" id="GO:0015031">
    <property type="term" value="P:protein transport"/>
    <property type="evidence" value="ECO:0007669"/>
    <property type="project" value="UniProtKB-KW"/>
</dbReference>
<dbReference type="EMBL" id="CTRP01000005">
    <property type="protein sequence ID" value="CQR71758.1"/>
    <property type="molecule type" value="Genomic_DNA"/>
</dbReference>
<evidence type="ECO:0000256" key="9">
    <source>
        <dbReference type="ARBA" id="ARBA00023136"/>
    </source>
</evidence>
<evidence type="ECO:0000256" key="11">
    <source>
        <dbReference type="SAM" id="Phobius"/>
    </source>
</evidence>
<dbReference type="InterPro" id="IPR006260">
    <property type="entry name" value="TonB/TolA_C"/>
</dbReference>
<evidence type="ECO:0000256" key="10">
    <source>
        <dbReference type="SAM" id="MobiDB-lite"/>
    </source>
</evidence>
<reference evidence="14" key="1">
    <citation type="submission" date="2015-03" db="EMBL/GenBank/DDBJ databases">
        <authorList>
            <person name="Nijsse Bart"/>
        </authorList>
    </citation>
    <scope>NUCLEOTIDE SEQUENCE [LARGE SCALE GENOMIC DNA]</scope>
</reference>
<dbReference type="NCBIfam" id="TIGR01352">
    <property type="entry name" value="tonB_Cterm"/>
    <property type="match status" value="1"/>
</dbReference>
<dbReference type="PANTHER" id="PTHR33446">
    <property type="entry name" value="PROTEIN TONB-RELATED"/>
    <property type="match status" value="1"/>
</dbReference>
<dbReference type="GO" id="GO:0055085">
    <property type="term" value="P:transmembrane transport"/>
    <property type="evidence" value="ECO:0007669"/>
    <property type="project" value="InterPro"/>
</dbReference>
<keyword evidence="4" id="KW-1003">Cell membrane</keyword>
<dbReference type="Gene3D" id="3.30.1150.10">
    <property type="match status" value="1"/>
</dbReference>
<evidence type="ECO:0000256" key="7">
    <source>
        <dbReference type="ARBA" id="ARBA00022927"/>
    </source>
</evidence>
<comment type="similarity">
    <text evidence="2">Belongs to the TonB family.</text>
</comment>
<evidence type="ECO:0000256" key="8">
    <source>
        <dbReference type="ARBA" id="ARBA00022989"/>
    </source>
</evidence>